<dbReference type="Proteomes" id="UP000451233">
    <property type="component" value="Unassembled WGS sequence"/>
</dbReference>
<protein>
    <submittedName>
        <fullName evidence="1">Uncharacterized protein</fullName>
    </submittedName>
</protein>
<comment type="caution">
    <text evidence="1">The sequence shown here is derived from an EMBL/GenBank/DDBJ whole genome shotgun (WGS) entry which is preliminary data.</text>
</comment>
<dbReference type="AlphaFoldDB" id="A0A7K1Y4K7"/>
<reference evidence="1 2" key="1">
    <citation type="submission" date="2019-11" db="EMBL/GenBank/DDBJ databases">
        <title>Pedobacter sp. HMF7056 Genome sequencing and assembly.</title>
        <authorList>
            <person name="Kang H."/>
            <person name="Kim H."/>
            <person name="Joh K."/>
        </authorList>
    </citation>
    <scope>NUCLEOTIDE SEQUENCE [LARGE SCALE GENOMIC DNA]</scope>
    <source>
        <strain evidence="1 2">HMF7056</strain>
    </source>
</reference>
<proteinExistence type="predicted"/>
<keyword evidence="2" id="KW-1185">Reference proteome</keyword>
<dbReference type="RefSeq" id="WP_160909014.1">
    <property type="nucleotide sequence ID" value="NZ_WVHS01000009.1"/>
</dbReference>
<accession>A0A7K1Y4K7</accession>
<dbReference type="EMBL" id="WVHS01000009">
    <property type="protein sequence ID" value="MXV17999.1"/>
    <property type="molecule type" value="Genomic_DNA"/>
</dbReference>
<name>A0A7K1Y4K7_9SPHI</name>
<gene>
    <name evidence="1" type="ORF">GS398_22095</name>
</gene>
<sequence>MTIHIGERIKEVARQKRLTVPEMTEVFGNNRSPSYTYRKHSLPVDFLWRISEKMNHNFFADLHPVVTDNDLRLQQETATRFRQEKIMELSIRVEFPASMARELGMFLMHANALGLKMGFRVGESLR</sequence>
<evidence type="ECO:0000313" key="2">
    <source>
        <dbReference type="Proteomes" id="UP000451233"/>
    </source>
</evidence>
<organism evidence="1 2">
    <name type="scientific">Hufsiella ginkgonis</name>
    <dbReference type="NCBI Taxonomy" id="2695274"/>
    <lineage>
        <taxon>Bacteria</taxon>
        <taxon>Pseudomonadati</taxon>
        <taxon>Bacteroidota</taxon>
        <taxon>Sphingobacteriia</taxon>
        <taxon>Sphingobacteriales</taxon>
        <taxon>Sphingobacteriaceae</taxon>
        <taxon>Hufsiella</taxon>
    </lineage>
</organism>
<evidence type="ECO:0000313" key="1">
    <source>
        <dbReference type="EMBL" id="MXV17999.1"/>
    </source>
</evidence>